<dbReference type="Pfam" id="PF00005">
    <property type="entry name" value="ABC_tran"/>
    <property type="match status" value="1"/>
</dbReference>
<dbReference type="InterPro" id="IPR003439">
    <property type="entry name" value="ABC_transporter-like_ATP-bd"/>
</dbReference>
<gene>
    <name evidence="12" type="ORF">YK48G_15560</name>
</gene>
<evidence type="ECO:0000256" key="1">
    <source>
        <dbReference type="ARBA" id="ARBA00004202"/>
    </source>
</evidence>
<proteinExistence type="inferred from homology"/>
<keyword evidence="3" id="KW-0813">Transport</keyword>
<dbReference type="Gene3D" id="3.40.50.300">
    <property type="entry name" value="P-loop containing nucleotide triphosphate hydrolases"/>
    <property type="match status" value="1"/>
</dbReference>
<sequence>MSVIELKNINKYFGSGISKVHVLHDVNFSANRGELILVVGPSGSGKSTFLTIAGGLQTPTSGEVIVEGKPIAQLSTAQRDKLRLNQIGFVLQSYSLVPYLKVKEQFTFVNKVKRQGNLNEAELAGLLKQLGIEQLTNKFPGELSGGQTQRVAIARALFANPDIVLADEPTAALDSARVAEVGKLFKELAETRDKAVVVVTHDTRLMQFADKAYRIMDGKMTETSVTKAAAE</sequence>
<name>A0ABQ3W106_9LACO</name>
<evidence type="ECO:0000313" key="13">
    <source>
        <dbReference type="Proteomes" id="UP000604765"/>
    </source>
</evidence>
<comment type="similarity">
    <text evidence="8">Belongs to the ABC transporter superfamily. HrtA family.</text>
</comment>
<dbReference type="RefSeq" id="WP_203630157.1">
    <property type="nucleotide sequence ID" value="NZ_BNJR01000014.1"/>
</dbReference>
<dbReference type="GO" id="GO:0005524">
    <property type="term" value="F:ATP binding"/>
    <property type="evidence" value="ECO:0007669"/>
    <property type="project" value="UniProtKB-KW"/>
</dbReference>
<evidence type="ECO:0000256" key="8">
    <source>
        <dbReference type="ARBA" id="ARBA00024359"/>
    </source>
</evidence>
<evidence type="ECO:0000256" key="5">
    <source>
        <dbReference type="ARBA" id="ARBA00022741"/>
    </source>
</evidence>
<protein>
    <recommendedName>
        <fullName evidence="9">Putative hemin import ATP-binding protein HrtA</fullName>
    </recommendedName>
</protein>
<dbReference type="InterPro" id="IPR003593">
    <property type="entry name" value="AAA+_ATPase"/>
</dbReference>
<evidence type="ECO:0000256" key="10">
    <source>
        <dbReference type="ARBA" id="ARBA00024721"/>
    </source>
</evidence>
<dbReference type="SMART" id="SM00382">
    <property type="entry name" value="AAA"/>
    <property type="match status" value="1"/>
</dbReference>
<evidence type="ECO:0000256" key="6">
    <source>
        <dbReference type="ARBA" id="ARBA00022840"/>
    </source>
</evidence>
<dbReference type="PANTHER" id="PTHR24220:SF666">
    <property type="entry name" value="HEMIN IMPORT ATP-BINDING PROTEIN HRTA-RELATED"/>
    <property type="match status" value="1"/>
</dbReference>
<dbReference type="EMBL" id="BNJR01000014">
    <property type="protein sequence ID" value="GHP14131.1"/>
    <property type="molecule type" value="Genomic_DNA"/>
</dbReference>
<keyword evidence="7" id="KW-0472">Membrane</keyword>
<evidence type="ECO:0000256" key="9">
    <source>
        <dbReference type="ARBA" id="ARBA00024432"/>
    </source>
</evidence>
<evidence type="ECO:0000256" key="2">
    <source>
        <dbReference type="ARBA" id="ARBA00011131"/>
    </source>
</evidence>
<evidence type="ECO:0000259" key="11">
    <source>
        <dbReference type="PROSITE" id="PS50893"/>
    </source>
</evidence>
<dbReference type="CDD" id="cd03255">
    <property type="entry name" value="ABC_MJ0796_LolCDE_FtsE"/>
    <property type="match status" value="1"/>
</dbReference>
<accession>A0ABQ3W106</accession>
<evidence type="ECO:0000256" key="4">
    <source>
        <dbReference type="ARBA" id="ARBA00022475"/>
    </source>
</evidence>
<evidence type="ECO:0000256" key="3">
    <source>
        <dbReference type="ARBA" id="ARBA00022448"/>
    </source>
</evidence>
<comment type="function">
    <text evidence="10">Part of the ABC transporter complex hrt involved in hemin import. Responsible for energy coupling to the transport system.</text>
</comment>
<evidence type="ECO:0000256" key="7">
    <source>
        <dbReference type="ARBA" id="ARBA00023136"/>
    </source>
</evidence>
<dbReference type="SUPFAM" id="SSF52540">
    <property type="entry name" value="P-loop containing nucleoside triphosphate hydrolases"/>
    <property type="match status" value="1"/>
</dbReference>
<keyword evidence="6 12" id="KW-0067">ATP-binding</keyword>
<comment type="caution">
    <text evidence="12">The sequence shown here is derived from an EMBL/GenBank/DDBJ whole genome shotgun (WGS) entry which is preliminary data.</text>
</comment>
<keyword evidence="13" id="KW-1185">Reference proteome</keyword>
<dbReference type="InterPro" id="IPR017911">
    <property type="entry name" value="MacB-like_ATP-bd"/>
</dbReference>
<dbReference type="Proteomes" id="UP000604765">
    <property type="component" value="Unassembled WGS sequence"/>
</dbReference>
<dbReference type="PANTHER" id="PTHR24220">
    <property type="entry name" value="IMPORT ATP-BINDING PROTEIN"/>
    <property type="match status" value="1"/>
</dbReference>
<feature type="domain" description="ABC transporter" evidence="11">
    <location>
        <begin position="4"/>
        <end position="231"/>
    </location>
</feature>
<dbReference type="PROSITE" id="PS50893">
    <property type="entry name" value="ABC_TRANSPORTER_2"/>
    <property type="match status" value="1"/>
</dbReference>
<keyword evidence="5" id="KW-0547">Nucleotide-binding</keyword>
<dbReference type="InterPro" id="IPR015854">
    <property type="entry name" value="ABC_transpr_LolD-like"/>
</dbReference>
<comment type="subunit">
    <text evidence="2">The complex is composed of two ATP-binding proteins (HrtA), two transmembrane proteins (HrtB) and a solute-binding protein.</text>
</comment>
<evidence type="ECO:0000313" key="12">
    <source>
        <dbReference type="EMBL" id="GHP14131.1"/>
    </source>
</evidence>
<dbReference type="InterPro" id="IPR027417">
    <property type="entry name" value="P-loop_NTPase"/>
</dbReference>
<keyword evidence="4" id="KW-1003">Cell membrane</keyword>
<comment type="subcellular location">
    <subcellularLocation>
        <location evidence="1">Cell membrane</location>
        <topology evidence="1">Peripheral membrane protein</topology>
    </subcellularLocation>
</comment>
<organism evidence="12 13">
    <name type="scientific">Lentilactobacillus fungorum</name>
    <dbReference type="NCBI Taxonomy" id="2201250"/>
    <lineage>
        <taxon>Bacteria</taxon>
        <taxon>Bacillati</taxon>
        <taxon>Bacillota</taxon>
        <taxon>Bacilli</taxon>
        <taxon>Lactobacillales</taxon>
        <taxon>Lactobacillaceae</taxon>
        <taxon>Lentilactobacillus</taxon>
    </lineage>
</organism>
<reference evidence="12 13" key="1">
    <citation type="journal article" date="2021" name="Int. J. Syst. Evol. Microbiol.">
        <title>Lentilactobacillus fungorum sp. nov., isolated from spent mushroom substrates.</title>
        <authorList>
            <person name="Tohno M."/>
            <person name="Tanizawa Y."/>
            <person name="Kojima Y."/>
            <person name="Sakamoto M."/>
            <person name="Ohkuma M."/>
            <person name="Kobayashi H."/>
        </authorList>
    </citation>
    <scope>NUCLEOTIDE SEQUENCE [LARGE SCALE GENOMIC DNA]</scope>
    <source>
        <strain evidence="12 13">YK48G</strain>
    </source>
</reference>